<dbReference type="FunFam" id="3.30.565.10:FF:000006">
    <property type="entry name" value="Sensor histidine kinase WalK"/>
    <property type="match status" value="1"/>
</dbReference>
<dbReference type="GO" id="GO:0009881">
    <property type="term" value="F:photoreceptor activity"/>
    <property type="evidence" value="ECO:0007669"/>
    <property type="project" value="UniProtKB-KW"/>
</dbReference>
<keyword evidence="9" id="KW-0157">Chromophore</keyword>
<dbReference type="Pfam" id="PF00072">
    <property type="entry name" value="Response_reg"/>
    <property type="match status" value="1"/>
</dbReference>
<evidence type="ECO:0000256" key="9">
    <source>
        <dbReference type="ARBA" id="ARBA00022991"/>
    </source>
</evidence>
<dbReference type="Pfam" id="PF00512">
    <property type="entry name" value="HisKA"/>
    <property type="match status" value="1"/>
</dbReference>
<keyword evidence="5 11" id="KW-0597">Phosphoprotein</keyword>
<dbReference type="EC" id="2.7.13.3" evidence="3"/>
<keyword evidence="10" id="KW-0675">Receptor</keyword>
<dbReference type="Pfam" id="PF01590">
    <property type="entry name" value="GAF"/>
    <property type="match status" value="1"/>
</dbReference>
<dbReference type="SUPFAM" id="SSF55781">
    <property type="entry name" value="GAF domain-like"/>
    <property type="match status" value="2"/>
</dbReference>
<evidence type="ECO:0000313" key="16">
    <source>
        <dbReference type="EMBL" id="MBL3656364.1"/>
    </source>
</evidence>
<dbReference type="InterPro" id="IPR036890">
    <property type="entry name" value="HATPase_C_sf"/>
</dbReference>
<dbReference type="Gene3D" id="3.30.450.40">
    <property type="match status" value="1"/>
</dbReference>
<dbReference type="PANTHER" id="PTHR43547">
    <property type="entry name" value="TWO-COMPONENT HISTIDINE KINASE"/>
    <property type="match status" value="1"/>
</dbReference>
<dbReference type="Pfam" id="PF02518">
    <property type="entry name" value="HATPase_c"/>
    <property type="match status" value="1"/>
</dbReference>
<dbReference type="Gene3D" id="3.30.450.20">
    <property type="entry name" value="PAS domain"/>
    <property type="match status" value="1"/>
</dbReference>
<dbReference type="InterPro" id="IPR003594">
    <property type="entry name" value="HATPase_dom"/>
</dbReference>
<dbReference type="InterPro" id="IPR003661">
    <property type="entry name" value="HisK_dim/P_dom"/>
</dbReference>
<dbReference type="InterPro" id="IPR004358">
    <property type="entry name" value="Sig_transdc_His_kin-like_C"/>
</dbReference>
<dbReference type="Pfam" id="PF00360">
    <property type="entry name" value="PHY"/>
    <property type="match status" value="1"/>
</dbReference>
<evidence type="ECO:0000256" key="7">
    <source>
        <dbReference type="ARBA" id="ARBA00022679"/>
    </source>
</evidence>
<dbReference type="GO" id="GO:0009584">
    <property type="term" value="P:detection of visible light"/>
    <property type="evidence" value="ECO:0007669"/>
    <property type="project" value="InterPro"/>
</dbReference>
<comment type="caution">
    <text evidence="16">The sequence shown here is derived from an EMBL/GenBank/DDBJ whole genome shotgun (WGS) entry which is preliminary data.</text>
</comment>
<dbReference type="Gene3D" id="3.30.450.270">
    <property type="match status" value="1"/>
</dbReference>
<dbReference type="GO" id="GO:0006355">
    <property type="term" value="P:regulation of DNA-templated transcription"/>
    <property type="evidence" value="ECO:0007669"/>
    <property type="project" value="InterPro"/>
</dbReference>
<dbReference type="PANTHER" id="PTHR43547:SF2">
    <property type="entry name" value="HYBRID SIGNAL TRANSDUCTION HISTIDINE KINASE C"/>
    <property type="match status" value="1"/>
</dbReference>
<dbReference type="InterPro" id="IPR005467">
    <property type="entry name" value="His_kinase_dom"/>
</dbReference>
<dbReference type="CDD" id="cd00082">
    <property type="entry name" value="HisKA"/>
    <property type="match status" value="1"/>
</dbReference>
<dbReference type="Pfam" id="PF08446">
    <property type="entry name" value="PAS_2"/>
    <property type="match status" value="1"/>
</dbReference>
<keyword evidence="8" id="KW-0418">Kinase</keyword>
<dbReference type="SUPFAM" id="SSF55874">
    <property type="entry name" value="ATPase domain of HSP90 chaperone/DNA topoisomerase II/histidine kinase"/>
    <property type="match status" value="1"/>
</dbReference>
<dbReference type="InterPro" id="IPR016132">
    <property type="entry name" value="Phyto_chromo_attachment"/>
</dbReference>
<evidence type="ECO:0000256" key="5">
    <source>
        <dbReference type="ARBA" id="ARBA00022553"/>
    </source>
</evidence>
<feature type="modified residue" description="4-aspartylphosphate" evidence="11">
    <location>
        <position position="831"/>
    </location>
</feature>
<sequence>MNSSKVTMQLDIDSLDFDHCEDEPIHIPESIQGYGYLFGINFESGIIAIISENVQGLLAESQIIGSNFYDLIDGSDYLSFLKETYQRAQKQGVRLPVQLNLKASYIKDQKALDYYAVVYESSQYMVIELEPAGEFREAYSATQFMKLYATSVAPKFKAYKTLAQMADEIVSTIKYVSGYDRVVLFKFNDDNTGKVIAEAKEEDMDSYMDLMYPATDIPKQARALYKKNWVRLTPDVNLEPSIIIPEVKVAGREPLDMTKSLLRSLSPIHLQYVRNQGLEASMSMSLVTHDHLWGIISCHNRKPKYIPQNVRLECENLSQLFSWHLYAKEEELTINRKKVTEKSINSMLDKTSSNQPIVDVFRNNEKEVLEMTDTDGFLFYTESEIIKLGTVPDLEVLQEIYDGCCANGKETLVTRDVREWYDNEDKLNGIRGVLLAPLVENKSYFTAWFRKEKVIEEKWAGVPEEKSAHSPKKERLMPRSSFNVHRRTIRNKSKEWNTNDIETAERFNKVFMAHVLEVQDLMRQNIDQLQQQSKYKNEFLATLAHELRNPLTPLTVGITLLEEGENDPMETKIIGTMKRQLSHMTTLIDDLMDVSRITQGKVKLEKERLTINNIINNAIETCQRLLEEKSHELQLNLADEDIELYGDNTRLTQVFVNIINNAAKYTDVGGIIAITVEQQEDDKVSVKIKDNGAGISKDKLDSIFTMFTQIDAYSTKTKGGLGIGLTLVEKLVTLHDGEITARSDGEGEGTEFEVMLPTTTSTGDSDSETNESEQMSKKGKSKVMIVDDNVDVVEMYELMLMSEGYEIATAFSGKEAIEKFKSFKPDFALFDIGMPDMDGFELCAKLKETPEAKNTIFISQSGWGNKDKMEQARDVGFDEHLIKPVDKAILRKTLSKYIE</sequence>
<dbReference type="CDD" id="cd00075">
    <property type="entry name" value="HATPase"/>
    <property type="match status" value="1"/>
</dbReference>
<dbReference type="Gene3D" id="3.30.565.10">
    <property type="entry name" value="Histidine kinase-like ATPase, C-terminal domain"/>
    <property type="match status" value="1"/>
</dbReference>
<name>A0A937JZ62_9BACT</name>
<dbReference type="SUPFAM" id="SSF52172">
    <property type="entry name" value="CheY-like"/>
    <property type="match status" value="1"/>
</dbReference>
<keyword evidence="6" id="KW-0716">Sensory transduction</keyword>
<evidence type="ECO:0000256" key="3">
    <source>
        <dbReference type="ARBA" id="ARBA00012438"/>
    </source>
</evidence>
<evidence type="ECO:0000259" key="13">
    <source>
        <dbReference type="PROSITE" id="PS50046"/>
    </source>
</evidence>
<evidence type="ECO:0000256" key="10">
    <source>
        <dbReference type="ARBA" id="ARBA00023170"/>
    </source>
</evidence>
<dbReference type="InterPro" id="IPR013515">
    <property type="entry name" value="Phytochrome_cen-reg"/>
</dbReference>
<dbReference type="InterPro" id="IPR013654">
    <property type="entry name" value="PAS_2"/>
</dbReference>
<dbReference type="PROSITE" id="PS50109">
    <property type="entry name" value="HIS_KIN"/>
    <property type="match status" value="1"/>
</dbReference>
<protein>
    <recommendedName>
        <fullName evidence="3">histidine kinase</fullName>
        <ecNumber evidence="3">2.7.13.3</ecNumber>
    </recommendedName>
</protein>
<evidence type="ECO:0000256" key="2">
    <source>
        <dbReference type="ARBA" id="ARBA00006402"/>
    </source>
</evidence>
<feature type="region of interest" description="Disordered" evidence="12">
    <location>
        <begin position="757"/>
        <end position="780"/>
    </location>
</feature>
<gene>
    <name evidence="16" type="ORF">JL102_09505</name>
</gene>
<dbReference type="RefSeq" id="WP_202244148.1">
    <property type="nucleotide sequence ID" value="NZ_JAESIY010000004.1"/>
</dbReference>
<dbReference type="PROSITE" id="PS50046">
    <property type="entry name" value="PHYTOCHROME_2"/>
    <property type="match status" value="1"/>
</dbReference>
<evidence type="ECO:0000256" key="4">
    <source>
        <dbReference type="ARBA" id="ARBA00022543"/>
    </source>
</evidence>
<proteinExistence type="inferred from homology"/>
<organism evidence="16 17">
    <name type="scientific">Fulvivirga sediminis</name>
    <dbReference type="NCBI Taxonomy" id="2803949"/>
    <lineage>
        <taxon>Bacteria</taxon>
        <taxon>Pseudomonadati</taxon>
        <taxon>Bacteroidota</taxon>
        <taxon>Cytophagia</taxon>
        <taxon>Cytophagales</taxon>
        <taxon>Fulvivirgaceae</taxon>
        <taxon>Fulvivirga</taxon>
    </lineage>
</organism>
<dbReference type="SMART" id="SM00387">
    <property type="entry name" value="HATPase_c"/>
    <property type="match status" value="1"/>
</dbReference>
<dbReference type="EMBL" id="JAESIY010000004">
    <property type="protein sequence ID" value="MBL3656364.1"/>
    <property type="molecule type" value="Genomic_DNA"/>
</dbReference>
<dbReference type="InterPro" id="IPR011006">
    <property type="entry name" value="CheY-like_superfamily"/>
</dbReference>
<keyword evidence="17" id="KW-1185">Reference proteome</keyword>
<evidence type="ECO:0000256" key="6">
    <source>
        <dbReference type="ARBA" id="ARBA00022606"/>
    </source>
</evidence>
<comment type="similarity">
    <text evidence="2">In the N-terminal section; belongs to the phytochrome family.</text>
</comment>
<evidence type="ECO:0000256" key="11">
    <source>
        <dbReference type="PROSITE-ProRule" id="PRU00169"/>
    </source>
</evidence>
<dbReference type="GO" id="GO:0000155">
    <property type="term" value="F:phosphorelay sensor kinase activity"/>
    <property type="evidence" value="ECO:0007669"/>
    <property type="project" value="InterPro"/>
</dbReference>
<accession>A0A937JZ62</accession>
<comment type="catalytic activity">
    <reaction evidence="1">
        <text>ATP + protein L-histidine = ADP + protein N-phospho-L-histidine.</text>
        <dbReference type="EC" id="2.7.13.3"/>
    </reaction>
</comment>
<evidence type="ECO:0000256" key="1">
    <source>
        <dbReference type="ARBA" id="ARBA00000085"/>
    </source>
</evidence>
<dbReference type="SMART" id="SM00448">
    <property type="entry name" value="REC"/>
    <property type="match status" value="1"/>
</dbReference>
<evidence type="ECO:0000256" key="12">
    <source>
        <dbReference type="SAM" id="MobiDB-lite"/>
    </source>
</evidence>
<evidence type="ECO:0000313" key="17">
    <source>
        <dbReference type="Proteomes" id="UP000659388"/>
    </source>
</evidence>
<dbReference type="Gene3D" id="1.10.287.130">
    <property type="match status" value="1"/>
</dbReference>
<dbReference type="Gene3D" id="3.40.50.2300">
    <property type="match status" value="1"/>
</dbReference>
<dbReference type="PROSITE" id="PS50110">
    <property type="entry name" value="RESPONSE_REGULATORY"/>
    <property type="match status" value="1"/>
</dbReference>
<dbReference type="SUPFAM" id="SSF47384">
    <property type="entry name" value="Homodimeric domain of signal transducing histidine kinase"/>
    <property type="match status" value="1"/>
</dbReference>
<feature type="domain" description="Phytochrome chromophore attachment site" evidence="13">
    <location>
        <begin position="161"/>
        <end position="319"/>
    </location>
</feature>
<dbReference type="InterPro" id="IPR036097">
    <property type="entry name" value="HisK_dim/P_sf"/>
</dbReference>
<dbReference type="InterPro" id="IPR035965">
    <property type="entry name" value="PAS-like_dom_sf"/>
</dbReference>
<keyword evidence="7" id="KW-0808">Transferase</keyword>
<dbReference type="PRINTS" id="PR00344">
    <property type="entry name" value="BCTRLSENSOR"/>
</dbReference>
<dbReference type="Proteomes" id="UP000659388">
    <property type="component" value="Unassembled WGS sequence"/>
</dbReference>
<feature type="domain" description="Histidine kinase" evidence="14">
    <location>
        <begin position="542"/>
        <end position="760"/>
    </location>
</feature>
<dbReference type="InterPro" id="IPR003018">
    <property type="entry name" value="GAF"/>
</dbReference>
<dbReference type="InterPro" id="IPR029016">
    <property type="entry name" value="GAF-like_dom_sf"/>
</dbReference>
<dbReference type="SMART" id="SM00388">
    <property type="entry name" value="HisKA"/>
    <property type="match status" value="1"/>
</dbReference>
<dbReference type="InterPro" id="IPR043150">
    <property type="entry name" value="Phytochrome_PHY_sf"/>
</dbReference>
<dbReference type="SUPFAM" id="SSF55785">
    <property type="entry name" value="PYP-like sensor domain (PAS domain)"/>
    <property type="match status" value="1"/>
</dbReference>
<dbReference type="AlphaFoldDB" id="A0A937JZ62"/>
<evidence type="ECO:0000259" key="15">
    <source>
        <dbReference type="PROSITE" id="PS50110"/>
    </source>
</evidence>
<keyword evidence="4" id="KW-0600">Photoreceptor protein</keyword>
<reference evidence="16" key="1">
    <citation type="submission" date="2021-01" db="EMBL/GenBank/DDBJ databases">
        <title>Fulvivirga kasyanovii gen. nov., sp nov., a novel member of the phylum Bacteroidetes isolated from seawater in a mussel farm.</title>
        <authorList>
            <person name="Zhao L.-H."/>
            <person name="Wang Z.-J."/>
        </authorList>
    </citation>
    <scope>NUCLEOTIDE SEQUENCE</scope>
    <source>
        <strain evidence="16">2943</strain>
    </source>
</reference>
<feature type="domain" description="Response regulatory" evidence="15">
    <location>
        <begin position="782"/>
        <end position="898"/>
    </location>
</feature>
<evidence type="ECO:0000259" key="14">
    <source>
        <dbReference type="PROSITE" id="PS50109"/>
    </source>
</evidence>
<evidence type="ECO:0000256" key="8">
    <source>
        <dbReference type="ARBA" id="ARBA00022777"/>
    </source>
</evidence>
<dbReference type="InterPro" id="IPR001789">
    <property type="entry name" value="Sig_transdc_resp-reg_receiver"/>
</dbReference>